<proteinExistence type="predicted"/>
<reference evidence="1 2" key="1">
    <citation type="journal article" date="2018" name="PLoS ONE">
        <title>The draft genome of Kipferlia bialata reveals reductive genome evolution in fornicate parasites.</title>
        <authorList>
            <person name="Tanifuji G."/>
            <person name="Takabayashi S."/>
            <person name="Kume K."/>
            <person name="Takagi M."/>
            <person name="Nakayama T."/>
            <person name="Kamikawa R."/>
            <person name="Inagaki Y."/>
            <person name="Hashimoto T."/>
        </authorList>
    </citation>
    <scope>NUCLEOTIDE SEQUENCE [LARGE SCALE GENOMIC DNA]</scope>
    <source>
        <strain evidence="1">NY0173</strain>
    </source>
</reference>
<organism evidence="1 2">
    <name type="scientific">Kipferlia bialata</name>
    <dbReference type="NCBI Taxonomy" id="797122"/>
    <lineage>
        <taxon>Eukaryota</taxon>
        <taxon>Metamonada</taxon>
        <taxon>Carpediemonas-like organisms</taxon>
        <taxon>Kipferlia</taxon>
    </lineage>
</organism>
<evidence type="ECO:0000313" key="2">
    <source>
        <dbReference type="Proteomes" id="UP000265618"/>
    </source>
</evidence>
<name>A0A9K3DBT7_9EUKA</name>
<dbReference type="OrthoDB" id="5593012at2759"/>
<dbReference type="EMBL" id="BDIP01007005">
    <property type="protein sequence ID" value="GIQ91013.1"/>
    <property type="molecule type" value="Genomic_DNA"/>
</dbReference>
<evidence type="ECO:0000313" key="1">
    <source>
        <dbReference type="EMBL" id="GIQ91013.1"/>
    </source>
</evidence>
<sequence>VLDLVEQALSTVTVSKSIKAETDTHFPLSLFDDDTYESRSLEAWFKLAREEILRPAPTLTRGSDTPFAILYGSVIDLNQPDRAKMCRNVHLLGFRAEDQKIMVHYAGCTKTAWAPRVQVYIWGEDPRRFAKRLAAAVQERYIFESVVRYHTVLRRTPTDGLPSLPPDALERLQRLCQGVVHIPPASVTSTAHKVTVDEAVLARHRSDGAEQYGAALGEVVFNDRMKIDMSLAVEQGL</sequence>
<dbReference type="AlphaFoldDB" id="A0A9K3DBT7"/>
<comment type="caution">
    <text evidence="1">The sequence shown here is derived from an EMBL/GenBank/DDBJ whole genome shotgun (WGS) entry which is preliminary data.</text>
</comment>
<protein>
    <submittedName>
        <fullName evidence="1">Uncharacterized protein</fullName>
    </submittedName>
</protein>
<accession>A0A9K3DBT7</accession>
<gene>
    <name evidence="1" type="ORF">KIPB_014049</name>
</gene>
<feature type="non-terminal residue" evidence="1">
    <location>
        <position position="237"/>
    </location>
</feature>
<dbReference type="Proteomes" id="UP000265618">
    <property type="component" value="Unassembled WGS sequence"/>
</dbReference>
<feature type="non-terminal residue" evidence="1">
    <location>
        <position position="1"/>
    </location>
</feature>
<keyword evidence="2" id="KW-1185">Reference proteome</keyword>